<dbReference type="Gene3D" id="2.60.470.10">
    <property type="entry name" value="Acid-sensing ion channels like domains"/>
    <property type="match status" value="1"/>
</dbReference>
<keyword evidence="5" id="KW-1133">Transmembrane helix</keyword>
<keyword evidence="12" id="KW-1185">Reference proteome</keyword>
<evidence type="ECO:0000256" key="10">
    <source>
        <dbReference type="ARBA" id="ARBA00023303"/>
    </source>
</evidence>
<evidence type="ECO:0000313" key="14">
    <source>
        <dbReference type="WBParaSite" id="maker-uti_cns_0045987-snap-gene-0.3-mRNA-1"/>
    </source>
</evidence>
<dbReference type="GO" id="GO:0015280">
    <property type="term" value="F:ligand-gated sodium channel activity"/>
    <property type="evidence" value="ECO:0007669"/>
    <property type="project" value="TreeGrafter"/>
</dbReference>
<keyword evidence="10 11" id="KW-0407">Ion channel</keyword>
<proteinExistence type="inferred from homology"/>
<protein>
    <submittedName>
        <fullName evidence="13 14">CUB domain-containing protein</fullName>
    </submittedName>
</protein>
<keyword evidence="3 11" id="KW-0894">Sodium channel</keyword>
<reference evidence="13 14" key="1">
    <citation type="submission" date="2016-11" db="UniProtKB">
        <authorList>
            <consortium name="WormBaseParasite"/>
        </authorList>
    </citation>
    <scope>IDENTIFICATION</scope>
</reference>
<dbReference type="Pfam" id="PF00858">
    <property type="entry name" value="ASC"/>
    <property type="match status" value="1"/>
</dbReference>
<evidence type="ECO:0000256" key="8">
    <source>
        <dbReference type="ARBA" id="ARBA00023136"/>
    </source>
</evidence>
<keyword evidence="9 11" id="KW-0739">Sodium transport</keyword>
<sequence length="208" mass="23495">PGAIPFETPDITVCGVTPISYSNYYETVAKHPSVYANLYSSAAQLAYISTMVGLGGQYETLMPIAKDMFDPSFLLRYLGTRQEYFIVKCTYKGYNCSFTDFENYWVSEYGNCFRFSPSATLLNQTKEIAEFSLELVLFTDNYPVLGNPESLTIYGRLTAGVTYEGIYDVSKSGGAILFYGEKDHFPRDYINLSPGVHSYVDFEMVEYQ</sequence>
<keyword evidence="6" id="KW-0915">Sodium</keyword>
<accession>A0A1I8J500</accession>
<dbReference type="GO" id="GO:0005886">
    <property type="term" value="C:plasma membrane"/>
    <property type="evidence" value="ECO:0007669"/>
    <property type="project" value="TreeGrafter"/>
</dbReference>
<dbReference type="AlphaFoldDB" id="A0A1I8J500"/>
<organism evidence="12 15">
    <name type="scientific">Macrostomum lignano</name>
    <dbReference type="NCBI Taxonomy" id="282301"/>
    <lineage>
        <taxon>Eukaryota</taxon>
        <taxon>Metazoa</taxon>
        <taxon>Spiralia</taxon>
        <taxon>Lophotrochozoa</taxon>
        <taxon>Platyhelminthes</taxon>
        <taxon>Rhabditophora</taxon>
        <taxon>Macrostomorpha</taxon>
        <taxon>Macrostomida</taxon>
        <taxon>Macrostomidae</taxon>
        <taxon>Macrostomum</taxon>
    </lineage>
</organism>
<evidence type="ECO:0000256" key="6">
    <source>
        <dbReference type="ARBA" id="ARBA00023053"/>
    </source>
</evidence>
<evidence type="ECO:0000313" key="13">
    <source>
        <dbReference type="WBParaSite" id="maker-uti_cns_0000250-snap-gene-2.11-mRNA-1"/>
    </source>
</evidence>
<evidence type="ECO:0000313" key="12">
    <source>
        <dbReference type="Proteomes" id="UP000095280"/>
    </source>
</evidence>
<evidence type="ECO:0000313" key="15">
    <source>
        <dbReference type="WBParaSite" id="maker-uti_cns_0045989-snap-gene-0.2-mRNA-1"/>
    </source>
</evidence>
<dbReference type="WBParaSite" id="maker-uti_cns_0045987-snap-gene-0.3-mRNA-1">
    <property type="protein sequence ID" value="maker-uti_cns_0045987-snap-gene-0.3-mRNA-1"/>
    <property type="gene ID" value="maker-uti_cns_0045987-snap-gene-0.3"/>
</dbReference>
<keyword evidence="2 11" id="KW-0813">Transport</keyword>
<evidence type="ECO:0000256" key="4">
    <source>
        <dbReference type="ARBA" id="ARBA00022692"/>
    </source>
</evidence>
<keyword evidence="8" id="KW-0472">Membrane</keyword>
<evidence type="ECO:0000256" key="7">
    <source>
        <dbReference type="ARBA" id="ARBA00023065"/>
    </source>
</evidence>
<dbReference type="Proteomes" id="UP000095280">
    <property type="component" value="Unplaced"/>
</dbReference>
<keyword evidence="7 11" id="KW-0406">Ion transport</keyword>
<dbReference type="PRINTS" id="PR01078">
    <property type="entry name" value="AMINACHANNEL"/>
</dbReference>
<comment type="similarity">
    <text evidence="11">Belongs to the amiloride-sensitive sodium channel (TC 1.A.6) family.</text>
</comment>
<dbReference type="PANTHER" id="PTHR11690">
    <property type="entry name" value="AMILORIDE-SENSITIVE SODIUM CHANNEL-RELATED"/>
    <property type="match status" value="1"/>
</dbReference>
<evidence type="ECO:0000256" key="5">
    <source>
        <dbReference type="ARBA" id="ARBA00022989"/>
    </source>
</evidence>
<evidence type="ECO:0000256" key="2">
    <source>
        <dbReference type="ARBA" id="ARBA00022448"/>
    </source>
</evidence>
<keyword evidence="4 11" id="KW-0812">Transmembrane</keyword>
<evidence type="ECO:0000256" key="3">
    <source>
        <dbReference type="ARBA" id="ARBA00022461"/>
    </source>
</evidence>
<evidence type="ECO:0000256" key="11">
    <source>
        <dbReference type="RuleBase" id="RU000679"/>
    </source>
</evidence>
<evidence type="ECO:0000256" key="1">
    <source>
        <dbReference type="ARBA" id="ARBA00004141"/>
    </source>
</evidence>
<dbReference type="PANTHER" id="PTHR11690:SF299">
    <property type="entry name" value="PICKPOCKET 20, ISOFORM A"/>
    <property type="match status" value="1"/>
</dbReference>
<name>A0A1I8J500_9PLAT</name>
<comment type="subcellular location">
    <subcellularLocation>
        <location evidence="1">Membrane</location>
        <topology evidence="1">Multi-pass membrane protein</topology>
    </subcellularLocation>
</comment>
<dbReference type="InterPro" id="IPR001873">
    <property type="entry name" value="ENaC"/>
</dbReference>
<dbReference type="WBParaSite" id="maker-uti_cns_0045989-snap-gene-0.2-mRNA-1">
    <property type="protein sequence ID" value="maker-uti_cns_0045989-snap-gene-0.2-mRNA-1"/>
    <property type="gene ID" value="maker-uti_cns_0045989-snap-gene-0.2"/>
</dbReference>
<dbReference type="WBParaSite" id="maker-uti_cns_0000250-snap-gene-2.11-mRNA-1">
    <property type="protein sequence ID" value="maker-uti_cns_0000250-snap-gene-2.11-mRNA-1"/>
    <property type="gene ID" value="maker-uti_cns_0000250-snap-gene-2.11"/>
</dbReference>
<evidence type="ECO:0000256" key="9">
    <source>
        <dbReference type="ARBA" id="ARBA00023201"/>
    </source>
</evidence>